<organism evidence="1 2">
    <name type="scientific">Caballeronia arationis</name>
    <dbReference type="NCBI Taxonomy" id="1777142"/>
    <lineage>
        <taxon>Bacteria</taxon>
        <taxon>Pseudomonadati</taxon>
        <taxon>Pseudomonadota</taxon>
        <taxon>Betaproteobacteria</taxon>
        <taxon>Burkholderiales</taxon>
        <taxon>Burkholderiaceae</taxon>
        <taxon>Caballeronia</taxon>
    </lineage>
</organism>
<dbReference type="AlphaFoldDB" id="A0A7Z7N4L2"/>
<evidence type="ECO:0000313" key="2">
    <source>
        <dbReference type="Proteomes" id="UP000219522"/>
    </source>
</evidence>
<comment type="caution">
    <text evidence="1">The sequence shown here is derived from an EMBL/GenBank/DDBJ whole genome shotgun (WGS) entry which is preliminary data.</text>
</comment>
<name>A0A7Z7N4L2_9BURK</name>
<accession>A0A7Z7N4L2</accession>
<dbReference type="Proteomes" id="UP000219522">
    <property type="component" value="Unassembled WGS sequence"/>
</dbReference>
<sequence length="216" mass="22577">MTTGVGIRLPDMPSATGFTDSDFVFMTQNGATVKGTVAQLKTAVAVNATLETFVSGTNFTPGVTTSLTLANTYASPNNIGVFFDGAPQFDFTLSGTTLSFPNGGIPQGTQKIFVKGVVPRSIGAPSAGTVDDNTVKIGSALYRRINSFVDVTDPQWGGCDLAGVADCTTAVRAAIAYALAHGISGVYFPAGTYRFFAASPSLDRKRSIFDVYQLTL</sequence>
<dbReference type="InterPro" id="IPR011050">
    <property type="entry name" value="Pectin_lyase_fold/virulence"/>
</dbReference>
<reference evidence="1 2" key="1">
    <citation type="submission" date="2017-09" db="EMBL/GenBank/DDBJ databases">
        <authorList>
            <person name="Varghese N."/>
            <person name="Submissions S."/>
        </authorList>
    </citation>
    <scope>NUCLEOTIDE SEQUENCE [LARGE SCALE GENOMIC DNA]</scope>
    <source>
        <strain evidence="1 2">OK806</strain>
    </source>
</reference>
<dbReference type="InterPro" id="IPR012334">
    <property type="entry name" value="Pectin_lyas_fold"/>
</dbReference>
<keyword evidence="2" id="KW-1185">Reference proteome</keyword>
<dbReference type="Gene3D" id="2.160.20.10">
    <property type="entry name" value="Single-stranded right-handed beta-helix, Pectin lyase-like"/>
    <property type="match status" value="1"/>
</dbReference>
<dbReference type="EMBL" id="OCSU01000002">
    <property type="protein sequence ID" value="SOE82091.1"/>
    <property type="molecule type" value="Genomic_DNA"/>
</dbReference>
<evidence type="ECO:0008006" key="3">
    <source>
        <dbReference type="Google" id="ProtNLM"/>
    </source>
</evidence>
<dbReference type="SUPFAM" id="SSF51126">
    <property type="entry name" value="Pectin lyase-like"/>
    <property type="match status" value="1"/>
</dbReference>
<protein>
    <recommendedName>
        <fullName evidence="3">Pectate lyase superfamily protein</fullName>
    </recommendedName>
</protein>
<evidence type="ECO:0000313" key="1">
    <source>
        <dbReference type="EMBL" id="SOE82091.1"/>
    </source>
</evidence>
<gene>
    <name evidence="1" type="ORF">SAMN05446927_5402</name>
</gene>
<proteinExistence type="predicted"/>